<evidence type="ECO:0000256" key="7">
    <source>
        <dbReference type="HAMAP-Rule" id="MF_01147"/>
    </source>
</evidence>
<gene>
    <name evidence="7" type="primary">lgt</name>
    <name evidence="8" type="ORF">C6P37_11110</name>
</gene>
<dbReference type="Pfam" id="PF01790">
    <property type="entry name" value="LGT"/>
    <property type="match status" value="1"/>
</dbReference>
<dbReference type="PANTHER" id="PTHR30589">
    <property type="entry name" value="PROLIPOPROTEIN DIACYLGLYCERYL TRANSFERASE"/>
    <property type="match status" value="1"/>
</dbReference>
<feature type="transmembrane region" description="Helical" evidence="7">
    <location>
        <begin position="51"/>
        <end position="74"/>
    </location>
</feature>
<dbReference type="PROSITE" id="PS01311">
    <property type="entry name" value="LGT"/>
    <property type="match status" value="1"/>
</dbReference>
<dbReference type="RefSeq" id="WP_276644039.1">
    <property type="nucleotide sequence ID" value="NZ_QEVZ01000053.1"/>
</dbReference>
<comment type="caution">
    <text evidence="8">The sequence shown here is derived from an EMBL/GenBank/DDBJ whole genome shotgun (WGS) entry which is preliminary data.</text>
</comment>
<dbReference type="AlphaFoldDB" id="A0A3E0K450"/>
<comment type="subcellular location">
    <subcellularLocation>
        <location evidence="7">Cell membrane</location>
        <topology evidence="7">Multi-pass membrane protein</topology>
    </subcellularLocation>
</comment>
<evidence type="ECO:0000256" key="5">
    <source>
        <dbReference type="ARBA" id="ARBA00022989"/>
    </source>
</evidence>
<feature type="transmembrane region" description="Helical" evidence="7">
    <location>
        <begin position="20"/>
        <end position="39"/>
    </location>
</feature>
<comment type="pathway">
    <text evidence="7">Protein modification; lipoprotein biosynthesis (diacylglyceryl transfer).</text>
</comment>
<evidence type="ECO:0000256" key="1">
    <source>
        <dbReference type="ARBA" id="ARBA00007150"/>
    </source>
</evidence>
<dbReference type="GO" id="GO:0005886">
    <property type="term" value="C:plasma membrane"/>
    <property type="evidence" value="ECO:0007669"/>
    <property type="project" value="UniProtKB-SubCell"/>
</dbReference>
<evidence type="ECO:0000256" key="4">
    <source>
        <dbReference type="ARBA" id="ARBA00022692"/>
    </source>
</evidence>
<feature type="transmembrane region" description="Helical" evidence="7">
    <location>
        <begin position="237"/>
        <end position="255"/>
    </location>
</feature>
<evidence type="ECO:0000313" key="9">
    <source>
        <dbReference type="Proteomes" id="UP000257014"/>
    </source>
</evidence>
<keyword evidence="5 7" id="KW-1133">Transmembrane helix</keyword>
<feature type="transmembrane region" description="Helical" evidence="7">
    <location>
        <begin position="94"/>
        <end position="111"/>
    </location>
</feature>
<accession>A0A3E0K450</accession>
<sequence length="267" mass="30935">MLYTIQPLDPVAFKLGPIPVRWYGIIIVTGIIIAYFLAVREGRKRGIREEVFTDLLIWAVPIAILCARIYYVIFQWDYYSLYPEQIVQIWRGGLAIHGALIGAVATAAVFCYKRKIPFFKLADIAAPSLIIGQAIGRWGNFMNQEAYGGVVTREFLEGLRLPDFIINQMYIDGQYRHPTFLYESLWNFFVFLLLILLRRTKVKQGEIFFAYLILYSVGRFFVEGMRTDSLMFFNLRAAQLVSVSLIVISAVLIFVRRRNKEIPRYSE</sequence>
<feature type="transmembrane region" description="Helical" evidence="7">
    <location>
        <begin position="208"/>
        <end position="225"/>
    </location>
</feature>
<dbReference type="GO" id="GO:0008961">
    <property type="term" value="F:phosphatidylglycerol-prolipoprotein diacylglyceryl transferase activity"/>
    <property type="evidence" value="ECO:0007669"/>
    <property type="project" value="UniProtKB-UniRule"/>
</dbReference>
<name>A0A3E0K450_9BACI</name>
<protein>
    <recommendedName>
        <fullName evidence="7">Phosphatidylglycerol--prolipoprotein diacylglyceryl transferase</fullName>
        <ecNumber evidence="7">2.5.1.145</ecNumber>
    </recommendedName>
</protein>
<comment type="function">
    <text evidence="7">Catalyzes the transfer of the diacylglyceryl group from phosphatidylglycerol to the sulfhydryl group of the N-terminal cysteine of a prolipoprotein, the first step in the formation of mature lipoproteins.</text>
</comment>
<keyword evidence="2 7" id="KW-1003">Cell membrane</keyword>
<feature type="binding site" evidence="7">
    <location>
        <position position="137"/>
    </location>
    <ligand>
        <name>a 1,2-diacyl-sn-glycero-3-phospho-(1'-sn-glycerol)</name>
        <dbReference type="ChEBI" id="CHEBI:64716"/>
    </ligand>
</feature>
<evidence type="ECO:0000256" key="2">
    <source>
        <dbReference type="ARBA" id="ARBA00022475"/>
    </source>
</evidence>
<dbReference type="GO" id="GO:0042158">
    <property type="term" value="P:lipoprotein biosynthetic process"/>
    <property type="evidence" value="ECO:0007669"/>
    <property type="project" value="UniProtKB-UniRule"/>
</dbReference>
<comment type="catalytic activity">
    <reaction evidence="7">
        <text>L-cysteinyl-[prolipoprotein] + a 1,2-diacyl-sn-glycero-3-phospho-(1'-sn-glycerol) = an S-1,2-diacyl-sn-glyceryl-L-cysteinyl-[prolipoprotein] + sn-glycerol 1-phosphate + H(+)</text>
        <dbReference type="Rhea" id="RHEA:56712"/>
        <dbReference type="Rhea" id="RHEA-COMP:14679"/>
        <dbReference type="Rhea" id="RHEA-COMP:14680"/>
        <dbReference type="ChEBI" id="CHEBI:15378"/>
        <dbReference type="ChEBI" id="CHEBI:29950"/>
        <dbReference type="ChEBI" id="CHEBI:57685"/>
        <dbReference type="ChEBI" id="CHEBI:64716"/>
        <dbReference type="ChEBI" id="CHEBI:140658"/>
        <dbReference type="EC" id="2.5.1.145"/>
    </reaction>
</comment>
<feature type="transmembrane region" description="Helical" evidence="7">
    <location>
        <begin position="118"/>
        <end position="136"/>
    </location>
</feature>
<evidence type="ECO:0000313" key="8">
    <source>
        <dbReference type="EMBL" id="REJ27646.1"/>
    </source>
</evidence>
<dbReference type="HAMAP" id="MF_01147">
    <property type="entry name" value="Lgt"/>
    <property type="match status" value="1"/>
</dbReference>
<feature type="transmembrane region" description="Helical" evidence="7">
    <location>
        <begin position="179"/>
        <end position="196"/>
    </location>
</feature>
<keyword evidence="8" id="KW-0449">Lipoprotein</keyword>
<keyword evidence="6 7" id="KW-0472">Membrane</keyword>
<dbReference type="UniPathway" id="UPA00664"/>
<comment type="similarity">
    <text evidence="1 7">Belongs to the Lgt family.</text>
</comment>
<dbReference type="NCBIfam" id="TIGR00544">
    <property type="entry name" value="lgt"/>
    <property type="match status" value="1"/>
</dbReference>
<reference evidence="8 9" key="1">
    <citation type="submission" date="2018-03" db="EMBL/GenBank/DDBJ databases">
        <authorList>
            <person name="Keele B.F."/>
        </authorList>
    </citation>
    <scope>NUCLEOTIDE SEQUENCE [LARGE SCALE GENOMIC DNA]</scope>
    <source>
        <strain evidence="8">ZCTH4_d</strain>
    </source>
</reference>
<evidence type="ECO:0000256" key="6">
    <source>
        <dbReference type="ARBA" id="ARBA00023136"/>
    </source>
</evidence>
<keyword evidence="3 7" id="KW-0808">Transferase</keyword>
<dbReference type="EMBL" id="QEWE01000020">
    <property type="protein sequence ID" value="REJ27646.1"/>
    <property type="molecule type" value="Genomic_DNA"/>
</dbReference>
<evidence type="ECO:0000256" key="3">
    <source>
        <dbReference type="ARBA" id="ARBA00022679"/>
    </source>
</evidence>
<dbReference type="Proteomes" id="UP000257014">
    <property type="component" value="Unassembled WGS sequence"/>
</dbReference>
<organism evidence="8 9">
    <name type="scientific">Caldibacillus debilis</name>
    <dbReference type="NCBI Taxonomy" id="301148"/>
    <lineage>
        <taxon>Bacteria</taxon>
        <taxon>Bacillati</taxon>
        <taxon>Bacillota</taxon>
        <taxon>Bacilli</taxon>
        <taxon>Bacillales</taxon>
        <taxon>Bacillaceae</taxon>
        <taxon>Caldibacillus</taxon>
    </lineage>
</organism>
<dbReference type="PANTHER" id="PTHR30589:SF0">
    <property type="entry name" value="PHOSPHATIDYLGLYCEROL--PROLIPOPROTEIN DIACYLGLYCERYL TRANSFERASE"/>
    <property type="match status" value="1"/>
</dbReference>
<proteinExistence type="inferred from homology"/>
<dbReference type="EC" id="2.5.1.145" evidence="7"/>
<dbReference type="InterPro" id="IPR001640">
    <property type="entry name" value="Lgt"/>
</dbReference>
<keyword evidence="4 7" id="KW-0812">Transmembrane</keyword>